<dbReference type="PRINTS" id="PR01713">
    <property type="entry name" value="NUCEPIMERASE"/>
</dbReference>
<keyword evidence="7" id="KW-0299">Galactose metabolism</keyword>
<evidence type="ECO:0000256" key="6">
    <source>
        <dbReference type="ARBA" id="ARBA00023027"/>
    </source>
</evidence>
<dbReference type="CDD" id="cd05247">
    <property type="entry name" value="UDP_G4E_1_SDR_e"/>
    <property type="match status" value="1"/>
</dbReference>
<dbReference type="GO" id="GO:0033499">
    <property type="term" value="P:galactose catabolic process via UDP-galactose, Leloir pathway"/>
    <property type="evidence" value="ECO:0007669"/>
    <property type="project" value="TreeGrafter"/>
</dbReference>
<keyword evidence="9" id="KW-0119">Carbohydrate metabolism</keyword>
<comment type="similarity">
    <text evidence="9">Belongs to the NAD(P)-dependent epimerase/dehydratase family.</text>
</comment>
<evidence type="ECO:0000259" key="10">
    <source>
        <dbReference type="Pfam" id="PF16363"/>
    </source>
</evidence>
<dbReference type="GO" id="GO:0005829">
    <property type="term" value="C:cytosol"/>
    <property type="evidence" value="ECO:0007669"/>
    <property type="project" value="TreeGrafter"/>
</dbReference>
<comment type="cofactor">
    <cofactor evidence="3 9">
        <name>NAD(+)</name>
        <dbReference type="ChEBI" id="CHEBI:57540"/>
    </cofactor>
</comment>
<dbReference type="PANTHER" id="PTHR43725:SF47">
    <property type="entry name" value="UDP-GLUCOSE 4-EPIMERASE"/>
    <property type="match status" value="1"/>
</dbReference>
<comment type="caution">
    <text evidence="11">The sequence shown here is derived from an EMBL/GenBank/DDBJ whole genome shotgun (WGS) entry which is preliminary data.</text>
</comment>
<reference evidence="11" key="1">
    <citation type="journal article" date="2019" name="bioRxiv">
        <title>The Genome of the Zebra Mussel, Dreissena polymorpha: A Resource for Invasive Species Research.</title>
        <authorList>
            <person name="McCartney M.A."/>
            <person name="Auch B."/>
            <person name="Kono T."/>
            <person name="Mallez S."/>
            <person name="Zhang Y."/>
            <person name="Obille A."/>
            <person name="Becker A."/>
            <person name="Abrahante J.E."/>
            <person name="Garbe J."/>
            <person name="Badalamenti J.P."/>
            <person name="Herman A."/>
            <person name="Mangelson H."/>
            <person name="Liachko I."/>
            <person name="Sullivan S."/>
            <person name="Sone E.D."/>
            <person name="Koren S."/>
            <person name="Silverstein K.A.T."/>
            <person name="Beckman K.B."/>
            <person name="Gohl D.M."/>
        </authorList>
    </citation>
    <scope>NUCLEOTIDE SEQUENCE</scope>
    <source>
        <strain evidence="11">Duluth1</strain>
        <tissue evidence="11">Whole animal</tissue>
    </source>
</reference>
<dbReference type="GO" id="GO:0003978">
    <property type="term" value="F:UDP-glucose 4-epimerase activity"/>
    <property type="evidence" value="ECO:0007669"/>
    <property type="project" value="UniProtKB-UniRule"/>
</dbReference>
<dbReference type="AlphaFoldDB" id="A0A9D3Y8M8"/>
<evidence type="ECO:0000313" key="12">
    <source>
        <dbReference type="Proteomes" id="UP000828390"/>
    </source>
</evidence>
<dbReference type="InterPro" id="IPR005886">
    <property type="entry name" value="UDP_G4E"/>
</dbReference>
<comment type="catalytic activity">
    <reaction evidence="1">
        <text>UDP-N-acetyl-alpha-D-glucosamine = UDP-N-acetyl-alpha-D-galactosamine</text>
        <dbReference type="Rhea" id="RHEA:20517"/>
        <dbReference type="ChEBI" id="CHEBI:57705"/>
        <dbReference type="ChEBI" id="CHEBI:67138"/>
        <dbReference type="EC" id="5.1.3.7"/>
    </reaction>
</comment>
<dbReference type="Proteomes" id="UP000828390">
    <property type="component" value="Unassembled WGS sequence"/>
</dbReference>
<evidence type="ECO:0000256" key="1">
    <source>
        <dbReference type="ARBA" id="ARBA00000014"/>
    </source>
</evidence>
<keyword evidence="8 9" id="KW-0413">Isomerase</keyword>
<dbReference type="OrthoDB" id="9402762at2759"/>
<dbReference type="GO" id="GO:0003974">
    <property type="term" value="F:UDP-N-acetylglucosamine 4-epimerase activity"/>
    <property type="evidence" value="ECO:0007669"/>
    <property type="project" value="UniProtKB-EC"/>
</dbReference>
<organism evidence="11 12">
    <name type="scientific">Dreissena polymorpha</name>
    <name type="common">Zebra mussel</name>
    <name type="synonym">Mytilus polymorpha</name>
    <dbReference type="NCBI Taxonomy" id="45954"/>
    <lineage>
        <taxon>Eukaryota</taxon>
        <taxon>Metazoa</taxon>
        <taxon>Spiralia</taxon>
        <taxon>Lophotrochozoa</taxon>
        <taxon>Mollusca</taxon>
        <taxon>Bivalvia</taxon>
        <taxon>Autobranchia</taxon>
        <taxon>Heteroconchia</taxon>
        <taxon>Euheterodonta</taxon>
        <taxon>Imparidentia</taxon>
        <taxon>Neoheterodontei</taxon>
        <taxon>Myida</taxon>
        <taxon>Dreissenoidea</taxon>
        <taxon>Dreissenidae</taxon>
        <taxon>Dreissena</taxon>
    </lineage>
</organism>
<dbReference type="InterPro" id="IPR036291">
    <property type="entry name" value="NAD(P)-bd_dom_sf"/>
</dbReference>
<comment type="catalytic activity">
    <reaction evidence="2 9">
        <text>UDP-alpha-D-glucose = UDP-alpha-D-galactose</text>
        <dbReference type="Rhea" id="RHEA:22168"/>
        <dbReference type="ChEBI" id="CHEBI:58885"/>
        <dbReference type="ChEBI" id="CHEBI:66914"/>
        <dbReference type="EC" id="5.1.3.2"/>
    </reaction>
</comment>
<name>A0A9D3Y8M8_DREPO</name>
<comment type="function">
    <text evidence="4">Catalyzes two distinct but analogous reactions: the reversible epimerization of UDP-glucose to UDP-galactose and the reversible epimerization of UDP-N-acetylglucosamine to UDP-N-acetylgalactosamine. The reaction with UDP-Gal plays a critical role in the Leloir pathway of galactose catabolism in which galactose is converted to the glycolytic intermediate glucose 6-phosphate. It contributes to the catabolism of dietary galactose and enables the endogenous biosynthesis of both UDP-Gal and UDP-GalNAc when exogenous sources are limited. Both UDP-sugar interconversions are important in the synthesis of glycoproteins and glycolipids.</text>
</comment>
<dbReference type="InterPro" id="IPR016040">
    <property type="entry name" value="NAD(P)-bd_dom"/>
</dbReference>
<protein>
    <recommendedName>
        <fullName evidence="9">UDP-glucose 4-epimerase</fullName>
        <ecNumber evidence="9">5.1.3.2</ecNumber>
    </recommendedName>
</protein>
<dbReference type="Pfam" id="PF16363">
    <property type="entry name" value="GDP_Man_Dehyd"/>
    <property type="match status" value="1"/>
</dbReference>
<evidence type="ECO:0000256" key="8">
    <source>
        <dbReference type="ARBA" id="ARBA00023235"/>
    </source>
</evidence>
<keyword evidence="12" id="KW-1185">Reference proteome</keyword>
<sequence>MMSSPSCVLVTGAAGYVGTHVIHELICAGFKPVALDNRQEALEEAMKRVGSMSGVEVQYFYADLLNVGQISSIFQQVPISHVIHLAGLKAVRQSHGSPLSFYNVNVMGTCNLLEVMLAKGVNEIIFSSSSKVYGEPIYLPLDERHPSGNCTNPYGRTKHMVEQMISDITVANKHFKATILRYFNPCGAHPSGHLGEDRLEPPQNLMPLICQVALGNKETLSIFGNDFDTPDGTASKAYTHIVDIAKGTVAAIQCPHGHAQYRVYNLGSSHVCSILEMVKIFEKLSGKKIPVEFCERKPGEIAMCSADSSLAKQELGWEPMYDLQHMCEQMWRWMTCKTTDKTENNGANITS</sequence>
<evidence type="ECO:0000256" key="5">
    <source>
        <dbReference type="ARBA" id="ARBA00004947"/>
    </source>
</evidence>
<comment type="subunit">
    <text evidence="9">Homodimer.</text>
</comment>
<evidence type="ECO:0000256" key="7">
    <source>
        <dbReference type="ARBA" id="ARBA00023144"/>
    </source>
</evidence>
<comment type="pathway">
    <text evidence="5 9">Carbohydrate metabolism; galactose metabolism.</text>
</comment>
<evidence type="ECO:0000256" key="4">
    <source>
        <dbReference type="ARBA" id="ARBA00002760"/>
    </source>
</evidence>
<dbReference type="Gene3D" id="3.40.50.720">
    <property type="entry name" value="NAD(P)-binding Rossmann-like Domain"/>
    <property type="match status" value="1"/>
</dbReference>
<gene>
    <name evidence="11" type="ORF">DPMN_082122</name>
</gene>
<dbReference type="PANTHER" id="PTHR43725">
    <property type="entry name" value="UDP-GLUCOSE 4-EPIMERASE"/>
    <property type="match status" value="1"/>
</dbReference>
<evidence type="ECO:0000256" key="9">
    <source>
        <dbReference type="RuleBase" id="RU366046"/>
    </source>
</evidence>
<evidence type="ECO:0000256" key="3">
    <source>
        <dbReference type="ARBA" id="ARBA00001911"/>
    </source>
</evidence>
<keyword evidence="6 9" id="KW-0520">NAD</keyword>
<dbReference type="EMBL" id="JAIWYP010000016">
    <property type="protein sequence ID" value="KAH3694681.1"/>
    <property type="molecule type" value="Genomic_DNA"/>
</dbReference>
<dbReference type="EC" id="5.1.3.2" evidence="9"/>
<evidence type="ECO:0000256" key="2">
    <source>
        <dbReference type="ARBA" id="ARBA00000083"/>
    </source>
</evidence>
<dbReference type="Gene3D" id="3.90.25.10">
    <property type="entry name" value="UDP-galactose 4-epimerase, domain 1"/>
    <property type="match status" value="1"/>
</dbReference>
<proteinExistence type="inferred from homology"/>
<dbReference type="NCBIfam" id="TIGR01179">
    <property type="entry name" value="galE"/>
    <property type="match status" value="1"/>
</dbReference>
<dbReference type="SUPFAM" id="SSF51735">
    <property type="entry name" value="NAD(P)-binding Rossmann-fold domains"/>
    <property type="match status" value="1"/>
</dbReference>
<feature type="domain" description="NAD(P)-binding" evidence="10">
    <location>
        <begin position="9"/>
        <end position="330"/>
    </location>
</feature>
<accession>A0A9D3Y8M8</accession>
<reference evidence="11" key="2">
    <citation type="submission" date="2020-11" db="EMBL/GenBank/DDBJ databases">
        <authorList>
            <person name="McCartney M.A."/>
            <person name="Auch B."/>
            <person name="Kono T."/>
            <person name="Mallez S."/>
            <person name="Becker A."/>
            <person name="Gohl D.M."/>
            <person name="Silverstein K.A.T."/>
            <person name="Koren S."/>
            <person name="Bechman K.B."/>
            <person name="Herman A."/>
            <person name="Abrahante J.E."/>
            <person name="Garbe J."/>
        </authorList>
    </citation>
    <scope>NUCLEOTIDE SEQUENCE</scope>
    <source>
        <strain evidence="11">Duluth1</strain>
        <tissue evidence="11">Whole animal</tissue>
    </source>
</reference>
<evidence type="ECO:0000313" key="11">
    <source>
        <dbReference type="EMBL" id="KAH3694681.1"/>
    </source>
</evidence>